<dbReference type="EMBL" id="PCYL01000007">
    <property type="protein sequence ID" value="PIR47094.1"/>
    <property type="molecule type" value="Genomic_DNA"/>
</dbReference>
<protein>
    <submittedName>
        <fullName evidence="2">Uncharacterized protein</fullName>
    </submittedName>
</protein>
<gene>
    <name evidence="2" type="ORF">COV07_00805</name>
</gene>
<dbReference type="AlphaFoldDB" id="A0A2H0RM82"/>
<dbReference type="Proteomes" id="UP000230833">
    <property type="component" value="Unassembled WGS sequence"/>
</dbReference>
<comment type="caution">
    <text evidence="2">The sequence shown here is derived from an EMBL/GenBank/DDBJ whole genome shotgun (WGS) entry which is preliminary data.</text>
</comment>
<evidence type="ECO:0000256" key="1">
    <source>
        <dbReference type="SAM" id="Coils"/>
    </source>
</evidence>
<accession>A0A2H0RM82</accession>
<feature type="coiled-coil region" evidence="1">
    <location>
        <begin position="52"/>
        <end position="79"/>
    </location>
</feature>
<evidence type="ECO:0000313" key="2">
    <source>
        <dbReference type="EMBL" id="PIR47094.1"/>
    </source>
</evidence>
<name>A0A2H0RM82_9BACT</name>
<evidence type="ECO:0000313" key="3">
    <source>
        <dbReference type="Proteomes" id="UP000230833"/>
    </source>
</evidence>
<proteinExistence type="predicted"/>
<organism evidence="2 3">
    <name type="scientific">Candidatus Vogelbacteria bacterium CG10_big_fil_rev_8_21_14_0_10_45_14</name>
    <dbReference type="NCBI Taxonomy" id="1975042"/>
    <lineage>
        <taxon>Bacteria</taxon>
        <taxon>Candidatus Vogeliibacteriota</taxon>
    </lineage>
</organism>
<keyword evidence="1" id="KW-0175">Coiled coil</keyword>
<feature type="coiled-coil region" evidence="1">
    <location>
        <begin position="108"/>
        <end position="135"/>
    </location>
</feature>
<reference evidence="2 3" key="1">
    <citation type="submission" date="2017-09" db="EMBL/GenBank/DDBJ databases">
        <title>Depth-based differentiation of microbial function through sediment-hosted aquifers and enrichment of novel symbionts in the deep terrestrial subsurface.</title>
        <authorList>
            <person name="Probst A.J."/>
            <person name="Ladd B."/>
            <person name="Jarett J.K."/>
            <person name="Geller-Mcgrath D.E."/>
            <person name="Sieber C.M."/>
            <person name="Emerson J.B."/>
            <person name="Anantharaman K."/>
            <person name="Thomas B.C."/>
            <person name="Malmstrom R."/>
            <person name="Stieglmeier M."/>
            <person name="Klingl A."/>
            <person name="Woyke T."/>
            <person name="Ryan C.M."/>
            <person name="Banfield J.F."/>
        </authorList>
    </citation>
    <scope>NUCLEOTIDE SEQUENCE [LARGE SCALE GENOMIC DNA]</scope>
    <source>
        <strain evidence="2">CG10_big_fil_rev_8_21_14_0_10_45_14</strain>
    </source>
</reference>
<sequence length="270" mass="30805">MKKYIFGGLLFLLTVLVSLRIILYTPALHPELHMSEGKTATLTSVIHFEKVFRESANRISLLENELAELSEKAKAIVREADDRKFQSEIRELEEMILVTEDEDSKIEIKKLIEDKREWRAEMANLSNTTEQLARDGLQLLDMSVAHKLRDTIVISQNKHSLVRALSDPNEVMARVVQSLYSLYFGEPKPNLYPLSSHDLEFLGKFHYAGKPLFGKGVEKYKLAMMMIDAGIPPKDVRANLAFATSFVWEGKVYEFPDSAIEIHGVPSYME</sequence>